<evidence type="ECO:0000313" key="2">
    <source>
        <dbReference type="Proteomes" id="UP000197138"/>
    </source>
</evidence>
<protein>
    <submittedName>
        <fullName evidence="1">Uncharacterized protein</fullName>
    </submittedName>
</protein>
<comment type="caution">
    <text evidence="1">The sequence shown here is derived from an EMBL/GenBank/DDBJ whole genome shotgun (WGS) entry which is preliminary data.</text>
</comment>
<gene>
    <name evidence="1" type="ORF">CDL15_Pgr005792</name>
</gene>
<reference evidence="2" key="1">
    <citation type="journal article" date="2017" name="Plant J.">
        <title>The pomegranate (Punica granatum L.) genome and the genomics of punicalagin biosynthesis.</title>
        <authorList>
            <person name="Qin G."/>
            <person name="Xu C."/>
            <person name="Ming R."/>
            <person name="Tang H."/>
            <person name="Guyot R."/>
            <person name="Kramer E.M."/>
            <person name="Hu Y."/>
            <person name="Yi X."/>
            <person name="Qi Y."/>
            <person name="Xu X."/>
            <person name="Gao Z."/>
            <person name="Pan H."/>
            <person name="Jian J."/>
            <person name="Tian Y."/>
            <person name="Yue Z."/>
            <person name="Xu Y."/>
        </authorList>
    </citation>
    <scope>NUCLEOTIDE SEQUENCE [LARGE SCALE GENOMIC DNA]</scope>
    <source>
        <strain evidence="2">cv. Dabenzi</strain>
    </source>
</reference>
<name>A0A218WFM0_PUNGR</name>
<dbReference type="Proteomes" id="UP000197138">
    <property type="component" value="Unassembled WGS sequence"/>
</dbReference>
<sequence>MAFVKNWRAPKPKPAYQDCLILSLVGASWAFSNILRIRSWDEKAVIVRWFDTASAANLLLSSWALTALWKNFVGVETQDYKRLGCYYHNCKPPRNDQTRHEGNSYTRAGL</sequence>
<dbReference type="AlphaFoldDB" id="A0A218WFM0"/>
<accession>A0A218WFM0</accession>
<organism evidence="1 2">
    <name type="scientific">Punica granatum</name>
    <name type="common">Pomegranate</name>
    <dbReference type="NCBI Taxonomy" id="22663"/>
    <lineage>
        <taxon>Eukaryota</taxon>
        <taxon>Viridiplantae</taxon>
        <taxon>Streptophyta</taxon>
        <taxon>Embryophyta</taxon>
        <taxon>Tracheophyta</taxon>
        <taxon>Spermatophyta</taxon>
        <taxon>Magnoliopsida</taxon>
        <taxon>eudicotyledons</taxon>
        <taxon>Gunneridae</taxon>
        <taxon>Pentapetalae</taxon>
        <taxon>rosids</taxon>
        <taxon>malvids</taxon>
        <taxon>Myrtales</taxon>
        <taxon>Lythraceae</taxon>
        <taxon>Punica</taxon>
    </lineage>
</organism>
<dbReference type="EMBL" id="MTKT01004399">
    <property type="protein sequence ID" value="OWM71605.1"/>
    <property type="molecule type" value="Genomic_DNA"/>
</dbReference>
<proteinExistence type="predicted"/>
<evidence type="ECO:0000313" key="1">
    <source>
        <dbReference type="EMBL" id="OWM71605.1"/>
    </source>
</evidence>